<keyword evidence="2" id="KW-0472">Membrane</keyword>
<dbReference type="InterPro" id="IPR007137">
    <property type="entry name" value="DUF348"/>
</dbReference>
<comment type="caution">
    <text evidence="4">The sequence shown here is derived from an EMBL/GenBank/DDBJ whole genome shotgun (WGS) entry which is preliminary data.</text>
</comment>
<dbReference type="GO" id="GO:0009254">
    <property type="term" value="P:peptidoglycan turnover"/>
    <property type="evidence" value="ECO:0007669"/>
    <property type="project" value="InterPro"/>
</dbReference>
<dbReference type="GO" id="GO:0004553">
    <property type="term" value="F:hydrolase activity, hydrolyzing O-glycosyl compounds"/>
    <property type="evidence" value="ECO:0007669"/>
    <property type="project" value="InterPro"/>
</dbReference>
<dbReference type="RefSeq" id="WP_119117775.1">
    <property type="nucleotide sequence ID" value="NZ_QWVS01000025.1"/>
</dbReference>
<organism evidence="4 5">
    <name type="scientific">Peribacillus asahii</name>
    <dbReference type="NCBI Taxonomy" id="228899"/>
    <lineage>
        <taxon>Bacteria</taxon>
        <taxon>Bacillati</taxon>
        <taxon>Bacillota</taxon>
        <taxon>Bacilli</taxon>
        <taxon>Bacillales</taxon>
        <taxon>Bacillaceae</taxon>
        <taxon>Peribacillus</taxon>
    </lineage>
</organism>
<dbReference type="AlphaFoldDB" id="A0A398B6R1"/>
<protein>
    <submittedName>
        <fullName evidence="4">DUF348 domain-containing protein</fullName>
    </submittedName>
</protein>
<dbReference type="GO" id="GO:0019867">
    <property type="term" value="C:outer membrane"/>
    <property type="evidence" value="ECO:0007669"/>
    <property type="project" value="InterPro"/>
</dbReference>
<dbReference type="Pfam" id="PF06725">
    <property type="entry name" value="3D"/>
    <property type="match status" value="1"/>
</dbReference>
<dbReference type="PROSITE" id="PS51109">
    <property type="entry name" value="G5"/>
    <property type="match status" value="1"/>
</dbReference>
<keyword evidence="5" id="KW-1185">Reference proteome</keyword>
<keyword evidence="2" id="KW-0812">Transmembrane</keyword>
<reference evidence="4 5" key="1">
    <citation type="submission" date="2018-08" db="EMBL/GenBank/DDBJ databases">
        <title>Bacillus jemisoniae sp. nov., Bacillus chryseoplanitiae sp. nov., Bacillus resnikiae sp. nov., and Bacillus frankliniae sp. nov., isolated from Viking spacecraft and associated surfaces.</title>
        <authorList>
            <person name="Seuylemezian A."/>
            <person name="Vaishampayan P."/>
        </authorList>
    </citation>
    <scope>NUCLEOTIDE SEQUENCE [LARGE SCALE GENOMIC DNA]</scope>
    <source>
        <strain evidence="4 5">MA001</strain>
    </source>
</reference>
<keyword evidence="2" id="KW-1133">Transmembrane helix</keyword>
<dbReference type="InterPro" id="IPR051933">
    <property type="entry name" value="Resuscitation_pf_RpfB"/>
</dbReference>
<name>A0A398B6R1_9BACI</name>
<evidence type="ECO:0000256" key="1">
    <source>
        <dbReference type="ARBA" id="ARBA00022729"/>
    </source>
</evidence>
<dbReference type="PANTHER" id="PTHR39160">
    <property type="entry name" value="CELL WALL-BINDING PROTEIN YOCH"/>
    <property type="match status" value="1"/>
</dbReference>
<dbReference type="SMART" id="SM01208">
    <property type="entry name" value="G5"/>
    <property type="match status" value="1"/>
</dbReference>
<evidence type="ECO:0000313" key="4">
    <source>
        <dbReference type="EMBL" id="RID84498.1"/>
    </source>
</evidence>
<dbReference type="Pfam" id="PF03990">
    <property type="entry name" value="DUF348"/>
    <property type="match status" value="3"/>
</dbReference>
<feature type="transmembrane region" description="Helical" evidence="2">
    <location>
        <begin position="15"/>
        <end position="33"/>
    </location>
</feature>
<evidence type="ECO:0000256" key="2">
    <source>
        <dbReference type="SAM" id="Phobius"/>
    </source>
</evidence>
<dbReference type="InterPro" id="IPR036908">
    <property type="entry name" value="RlpA-like_sf"/>
</dbReference>
<evidence type="ECO:0000259" key="3">
    <source>
        <dbReference type="PROSITE" id="PS51109"/>
    </source>
</evidence>
<dbReference type="SUPFAM" id="SSF50685">
    <property type="entry name" value="Barwin-like endoglucanases"/>
    <property type="match status" value="1"/>
</dbReference>
<dbReference type="CDD" id="cd22786">
    <property type="entry name" value="DPBB_YuiC-like"/>
    <property type="match status" value="1"/>
</dbReference>
<feature type="domain" description="G5" evidence="3">
    <location>
        <begin position="205"/>
        <end position="285"/>
    </location>
</feature>
<accession>A0A398B6R1</accession>
<dbReference type="Gene3D" id="2.20.230.10">
    <property type="entry name" value="Resuscitation-promoting factor rpfb"/>
    <property type="match status" value="1"/>
</dbReference>
<dbReference type="Proteomes" id="UP000266016">
    <property type="component" value="Unassembled WGS sequence"/>
</dbReference>
<dbReference type="InterPro" id="IPR010611">
    <property type="entry name" value="3D_dom"/>
</dbReference>
<dbReference type="EMBL" id="QWVS01000025">
    <property type="protein sequence ID" value="RID84498.1"/>
    <property type="molecule type" value="Genomic_DNA"/>
</dbReference>
<sequence length="397" mass="43365">MKNLVPKSFGIKRTTNAICSVLVLTIVVGILFYQGTKQTVTVIIDGQEQVVRTHAATVAEILKELEIQAKAEDYISPSKNSQLKEDVQVVWKPAQQVALLQDGKETKVWTTTDTVGELLKEQDIKVTQHDKLSPAKKTPIKENMEISVEKAFPLTLVVGGKKKQVWSTSTTVVDFLTQQGVKLNELDRVEPKLSEKVQAKNTINVTRVEKVTDVVESPIEYDIVKKEDDSLSEGKEKILTEGKKGQISTQYEVIKENGKEVKRKVIAEKVIKEKQDQVVAVGTKAPTPTATYASNVSSSSGGKEIYVSSTAYTASCNGCSGVTATGMNLKSNPHAKVIAVDPNVIPLGSKVHVEGYGYAVAADKGGAIKGNRIDVFIPSKSEAYRWGVKRVKVRIID</sequence>
<evidence type="ECO:0000313" key="5">
    <source>
        <dbReference type="Proteomes" id="UP000266016"/>
    </source>
</evidence>
<keyword evidence="1" id="KW-0732">Signal</keyword>
<proteinExistence type="predicted"/>
<dbReference type="InterPro" id="IPR011098">
    <property type="entry name" value="G5_dom"/>
</dbReference>
<dbReference type="PANTHER" id="PTHR39160:SF4">
    <property type="entry name" value="RESUSCITATION-PROMOTING FACTOR RPFB"/>
    <property type="match status" value="1"/>
</dbReference>
<gene>
    <name evidence="4" type="ORF">D1953_13775</name>
</gene>
<dbReference type="Pfam" id="PF07501">
    <property type="entry name" value="G5"/>
    <property type="match status" value="1"/>
</dbReference>
<dbReference type="Gene3D" id="2.40.40.10">
    <property type="entry name" value="RlpA-like domain"/>
    <property type="match status" value="1"/>
</dbReference>